<keyword evidence="2" id="KW-1185">Reference proteome</keyword>
<sequence>MKPLDSDECRHKLLFGDGVVYDFKTGEHRPVQSDDRMRLAMACPFKLWVPPPGAPDITQKLCNWLPRAHGALQDDELGREILADLQQLSKECALLKLLFETFDCWHTTVHFLRNVAVMASAAANFNFLNWVTGAGGAAKDTLLSIVLTAFGEEGDQLGFCEMGRKLTTAVDQRNSVNPVLDAVRGKRFMWFSEAPEAGLVTDLPKMLCEQTGASLRAGKRQQLQQFHPMGLMWFTSNFAPGFRDGGIPTPADL</sequence>
<dbReference type="Proteomes" id="UP001178507">
    <property type="component" value="Unassembled WGS sequence"/>
</dbReference>
<protein>
    <recommendedName>
        <fullName evidence="3">SF3 helicase domain-containing protein</fullName>
    </recommendedName>
</protein>
<name>A0AA36I155_9DINO</name>
<reference evidence="1" key="1">
    <citation type="submission" date="2023-08" db="EMBL/GenBank/DDBJ databases">
        <authorList>
            <person name="Chen Y."/>
            <person name="Shah S."/>
            <person name="Dougan E. K."/>
            <person name="Thang M."/>
            <person name="Chan C."/>
        </authorList>
    </citation>
    <scope>NUCLEOTIDE SEQUENCE</scope>
</reference>
<evidence type="ECO:0008006" key="3">
    <source>
        <dbReference type="Google" id="ProtNLM"/>
    </source>
</evidence>
<gene>
    <name evidence="1" type="ORF">EVOR1521_LOCUS7469</name>
</gene>
<dbReference type="EMBL" id="CAUJNA010000602">
    <property type="protein sequence ID" value="CAJ1379137.1"/>
    <property type="molecule type" value="Genomic_DNA"/>
</dbReference>
<organism evidence="1 2">
    <name type="scientific">Effrenium voratum</name>
    <dbReference type="NCBI Taxonomy" id="2562239"/>
    <lineage>
        <taxon>Eukaryota</taxon>
        <taxon>Sar</taxon>
        <taxon>Alveolata</taxon>
        <taxon>Dinophyceae</taxon>
        <taxon>Suessiales</taxon>
        <taxon>Symbiodiniaceae</taxon>
        <taxon>Effrenium</taxon>
    </lineage>
</organism>
<dbReference type="AlphaFoldDB" id="A0AA36I155"/>
<evidence type="ECO:0000313" key="2">
    <source>
        <dbReference type="Proteomes" id="UP001178507"/>
    </source>
</evidence>
<accession>A0AA36I155</accession>
<evidence type="ECO:0000313" key="1">
    <source>
        <dbReference type="EMBL" id="CAJ1379137.1"/>
    </source>
</evidence>
<proteinExistence type="predicted"/>
<comment type="caution">
    <text evidence="1">The sequence shown here is derived from an EMBL/GenBank/DDBJ whole genome shotgun (WGS) entry which is preliminary data.</text>
</comment>